<feature type="transmembrane region" description="Helical" evidence="6">
    <location>
        <begin position="37"/>
        <end position="55"/>
    </location>
</feature>
<feature type="transmembrane region" description="Helical" evidence="6">
    <location>
        <begin position="7"/>
        <end position="25"/>
    </location>
</feature>
<protein>
    <submittedName>
        <fullName evidence="8">Permease</fullName>
    </submittedName>
</protein>
<dbReference type="InterPro" id="IPR037185">
    <property type="entry name" value="EmrE-like"/>
</dbReference>
<keyword evidence="5 6" id="KW-0472">Membrane</keyword>
<dbReference type="PANTHER" id="PTHR32322:SF2">
    <property type="entry name" value="EAMA DOMAIN-CONTAINING PROTEIN"/>
    <property type="match status" value="1"/>
</dbReference>
<feature type="transmembrane region" description="Helical" evidence="6">
    <location>
        <begin position="123"/>
        <end position="141"/>
    </location>
</feature>
<comment type="subcellular location">
    <subcellularLocation>
        <location evidence="1">Membrane</location>
        <topology evidence="1">Multi-pass membrane protein</topology>
    </subcellularLocation>
</comment>
<feature type="transmembrane region" description="Helical" evidence="6">
    <location>
        <begin position="245"/>
        <end position="264"/>
    </location>
</feature>
<dbReference type="GO" id="GO:0016020">
    <property type="term" value="C:membrane"/>
    <property type="evidence" value="ECO:0007669"/>
    <property type="project" value="UniProtKB-SubCell"/>
</dbReference>
<keyword evidence="4 6" id="KW-1133">Transmembrane helix</keyword>
<evidence type="ECO:0000256" key="3">
    <source>
        <dbReference type="ARBA" id="ARBA00022692"/>
    </source>
</evidence>
<comment type="caution">
    <text evidence="8">The sequence shown here is derived from an EMBL/GenBank/DDBJ whole genome shotgun (WGS) entry which is preliminary data.</text>
</comment>
<dbReference type="Proteomes" id="UP000652231">
    <property type="component" value="Unassembled WGS sequence"/>
</dbReference>
<proteinExistence type="inferred from homology"/>
<evidence type="ECO:0000259" key="7">
    <source>
        <dbReference type="Pfam" id="PF00892"/>
    </source>
</evidence>
<dbReference type="EMBL" id="BMGK01000007">
    <property type="protein sequence ID" value="GGD96151.1"/>
    <property type="molecule type" value="Genomic_DNA"/>
</dbReference>
<evidence type="ECO:0000256" key="2">
    <source>
        <dbReference type="ARBA" id="ARBA00007362"/>
    </source>
</evidence>
<feature type="transmembrane region" description="Helical" evidence="6">
    <location>
        <begin position="270"/>
        <end position="287"/>
    </location>
</feature>
<evidence type="ECO:0000256" key="1">
    <source>
        <dbReference type="ARBA" id="ARBA00004141"/>
    </source>
</evidence>
<sequence length="299" mass="32882">MEKDNIKWVYLILLSIIWGSSFILIKKALVGLTPLQVGSLRIVIAGVFLFIIGFNRIRKLTKYQWKWVAIAGFLGTFFPAFFFAFAQTEIDSAITSILNATTPIMTLIFGAMFFAIGFSKRQLWGVLIGLAGCLLLIWQSADINPNQNYWYVLFIFMATVGYAMNVNVIKTRLQELTPLGISAGSFFVIMIPALIILISTGFFKAETLQAPGTLNAAGYIALLAIFGTALALLVFNKLIQISTPVFSTSVTYTIPIVALLWGIIDGEQFSFMQLIGGGIILVGVVLANSKKRIRKTAPV</sequence>
<organism evidence="8 9">
    <name type="scientific">Planktosalinus lacus</name>
    <dbReference type="NCBI Taxonomy" id="1526573"/>
    <lineage>
        <taxon>Bacteria</taxon>
        <taxon>Pseudomonadati</taxon>
        <taxon>Bacteroidota</taxon>
        <taxon>Flavobacteriia</taxon>
        <taxon>Flavobacteriales</taxon>
        <taxon>Flavobacteriaceae</taxon>
        <taxon>Planktosalinus</taxon>
    </lineage>
</organism>
<feature type="transmembrane region" description="Helical" evidence="6">
    <location>
        <begin position="147"/>
        <end position="164"/>
    </location>
</feature>
<keyword evidence="9" id="KW-1185">Reference proteome</keyword>
<comment type="similarity">
    <text evidence="2">Belongs to the EamA transporter family.</text>
</comment>
<dbReference type="RefSeq" id="WP_188442035.1">
    <property type="nucleotide sequence ID" value="NZ_BMGK01000007.1"/>
</dbReference>
<dbReference type="Pfam" id="PF00892">
    <property type="entry name" value="EamA"/>
    <property type="match status" value="2"/>
</dbReference>
<reference evidence="8" key="2">
    <citation type="submission" date="2020-09" db="EMBL/GenBank/DDBJ databases">
        <authorList>
            <person name="Sun Q."/>
            <person name="Zhou Y."/>
        </authorList>
    </citation>
    <scope>NUCLEOTIDE SEQUENCE</scope>
    <source>
        <strain evidence="8">CGMCC 1.12924</strain>
    </source>
</reference>
<evidence type="ECO:0000313" key="9">
    <source>
        <dbReference type="Proteomes" id="UP000652231"/>
    </source>
</evidence>
<gene>
    <name evidence="8" type="primary">fjo11</name>
    <name evidence="8" type="ORF">GCM10011312_19670</name>
</gene>
<name>A0A8J2VAS5_9FLAO</name>
<accession>A0A8J2VAS5</accession>
<feature type="domain" description="EamA" evidence="7">
    <location>
        <begin position="9"/>
        <end position="137"/>
    </location>
</feature>
<feature type="transmembrane region" description="Helical" evidence="6">
    <location>
        <begin position="67"/>
        <end position="86"/>
    </location>
</feature>
<reference evidence="8" key="1">
    <citation type="journal article" date="2014" name="Int. J. Syst. Evol. Microbiol.">
        <title>Complete genome sequence of Corynebacterium casei LMG S-19264T (=DSM 44701T), isolated from a smear-ripened cheese.</title>
        <authorList>
            <consortium name="US DOE Joint Genome Institute (JGI-PGF)"/>
            <person name="Walter F."/>
            <person name="Albersmeier A."/>
            <person name="Kalinowski J."/>
            <person name="Ruckert C."/>
        </authorList>
    </citation>
    <scope>NUCLEOTIDE SEQUENCE</scope>
    <source>
        <strain evidence="8">CGMCC 1.12924</strain>
    </source>
</reference>
<feature type="transmembrane region" description="Helical" evidence="6">
    <location>
        <begin position="218"/>
        <end position="238"/>
    </location>
</feature>
<dbReference type="AlphaFoldDB" id="A0A8J2VAS5"/>
<evidence type="ECO:0000256" key="4">
    <source>
        <dbReference type="ARBA" id="ARBA00022989"/>
    </source>
</evidence>
<feature type="transmembrane region" description="Helical" evidence="6">
    <location>
        <begin position="92"/>
        <end position="116"/>
    </location>
</feature>
<evidence type="ECO:0000313" key="8">
    <source>
        <dbReference type="EMBL" id="GGD96151.1"/>
    </source>
</evidence>
<evidence type="ECO:0000256" key="5">
    <source>
        <dbReference type="ARBA" id="ARBA00023136"/>
    </source>
</evidence>
<feature type="transmembrane region" description="Helical" evidence="6">
    <location>
        <begin position="176"/>
        <end position="198"/>
    </location>
</feature>
<dbReference type="SUPFAM" id="SSF103481">
    <property type="entry name" value="Multidrug resistance efflux transporter EmrE"/>
    <property type="match status" value="2"/>
</dbReference>
<keyword evidence="3 6" id="KW-0812">Transmembrane</keyword>
<evidence type="ECO:0000256" key="6">
    <source>
        <dbReference type="SAM" id="Phobius"/>
    </source>
</evidence>
<dbReference type="InterPro" id="IPR000620">
    <property type="entry name" value="EamA_dom"/>
</dbReference>
<feature type="domain" description="EamA" evidence="7">
    <location>
        <begin position="150"/>
        <end position="288"/>
    </location>
</feature>
<dbReference type="InterPro" id="IPR050638">
    <property type="entry name" value="AA-Vitamin_Transporters"/>
</dbReference>
<dbReference type="PANTHER" id="PTHR32322">
    <property type="entry name" value="INNER MEMBRANE TRANSPORTER"/>
    <property type="match status" value="1"/>
</dbReference>